<keyword evidence="3" id="KW-1185">Reference proteome</keyword>
<evidence type="ECO:0000313" key="2">
    <source>
        <dbReference type="EMBL" id="ODA65998.1"/>
    </source>
</evidence>
<evidence type="ECO:0000313" key="3">
    <source>
        <dbReference type="Proteomes" id="UP000095087"/>
    </source>
</evidence>
<dbReference type="AlphaFoldDB" id="A0A1E2RV75"/>
<evidence type="ECO:0008006" key="4">
    <source>
        <dbReference type="Google" id="ProtNLM"/>
    </source>
</evidence>
<feature type="chain" id="PRO_5009116438" description="Copper chaperone PCu(A)C" evidence="1">
    <location>
        <begin position="24"/>
        <end position="184"/>
    </location>
</feature>
<protein>
    <recommendedName>
        <fullName evidence="4">Copper chaperone PCu(A)C</fullName>
    </recommendedName>
</protein>
<name>A0A1E2RV75_9HYPH</name>
<dbReference type="SUPFAM" id="SSF110087">
    <property type="entry name" value="DR1885-like metal-binding protein"/>
    <property type="match status" value="1"/>
</dbReference>
<accession>A0A1E2RV75</accession>
<dbReference type="Pfam" id="PF04314">
    <property type="entry name" value="PCuAC"/>
    <property type="match status" value="1"/>
</dbReference>
<comment type="caution">
    <text evidence="2">The sequence shown here is derived from an EMBL/GenBank/DDBJ whole genome shotgun (WGS) entry which is preliminary data.</text>
</comment>
<evidence type="ECO:0000256" key="1">
    <source>
        <dbReference type="SAM" id="SignalP"/>
    </source>
</evidence>
<dbReference type="PANTHER" id="PTHR36302">
    <property type="entry name" value="BLR7088 PROTEIN"/>
    <property type="match status" value="1"/>
</dbReference>
<feature type="signal peptide" evidence="1">
    <location>
        <begin position="1"/>
        <end position="23"/>
    </location>
</feature>
<dbReference type="Proteomes" id="UP000095087">
    <property type="component" value="Unassembled WGS sequence"/>
</dbReference>
<dbReference type="InterPro" id="IPR007410">
    <property type="entry name" value="LpqE-like"/>
</dbReference>
<dbReference type="OrthoDB" id="9796962at2"/>
<gene>
    <name evidence="2" type="ORF">A7A08_03142</name>
</gene>
<sequence>MHSILRSAFVALSLIAVVPAAQAHDYTAGDLKIDRPWSRATPGGAEVGAGYLKIENKGEEADRLTGGSTPIADALEIHSMTMEGDMMKMRKLDGLDIPAGGSVALKPGGNHIMFIGLKEPIEKGKPFTATLTFEKAGEVEVEFNVEGIGAKAPEGGHHDHGAMQDSEDGAMDGAMEEMDHHDHH</sequence>
<keyword evidence="1" id="KW-0732">Signal</keyword>
<dbReference type="InterPro" id="IPR058248">
    <property type="entry name" value="Lxx211020-like"/>
</dbReference>
<dbReference type="STRING" id="1177755.A7A08_03142"/>
<organism evidence="2 3">
    <name type="scientific">Methyloligella halotolerans</name>
    <dbReference type="NCBI Taxonomy" id="1177755"/>
    <lineage>
        <taxon>Bacteria</taxon>
        <taxon>Pseudomonadati</taxon>
        <taxon>Pseudomonadota</taxon>
        <taxon>Alphaproteobacteria</taxon>
        <taxon>Hyphomicrobiales</taxon>
        <taxon>Hyphomicrobiaceae</taxon>
        <taxon>Methyloligella</taxon>
    </lineage>
</organism>
<reference evidence="2 3" key="1">
    <citation type="submission" date="2016-07" db="EMBL/GenBank/DDBJ databases">
        <title>Draft genome sequence of Methyloligella halotolerans C2T (VKM B-2706T=CCUG 61687T=DSM 25045T), a halotolerant polyhydroxybutyrate accumulating methylotroph.</title>
        <authorList>
            <person name="Vasilenko O.V."/>
            <person name="Doronina N.V."/>
            <person name="Poroshina M.N."/>
            <person name="Tarlachkov S.V."/>
            <person name="Trotsenko Y.A."/>
        </authorList>
    </citation>
    <scope>NUCLEOTIDE SEQUENCE [LARGE SCALE GENOMIC DNA]</scope>
    <source>
        <strain evidence="2 3">VKM B-2706</strain>
    </source>
</reference>
<dbReference type="InterPro" id="IPR036182">
    <property type="entry name" value="PCuAC_sf"/>
</dbReference>
<dbReference type="Gene3D" id="2.60.40.1890">
    <property type="entry name" value="PCu(A)C copper chaperone"/>
    <property type="match status" value="1"/>
</dbReference>
<dbReference type="RefSeq" id="WP_083226841.1">
    <property type="nucleotide sequence ID" value="NZ_MASI01000012.1"/>
</dbReference>
<dbReference type="PANTHER" id="PTHR36302:SF1">
    <property type="entry name" value="COPPER CHAPERONE PCU(A)C"/>
    <property type="match status" value="1"/>
</dbReference>
<dbReference type="PATRIC" id="fig|1177755.3.peg.3170"/>
<proteinExistence type="predicted"/>
<dbReference type="EMBL" id="MASI01000012">
    <property type="protein sequence ID" value="ODA65998.1"/>
    <property type="molecule type" value="Genomic_DNA"/>
</dbReference>